<evidence type="ECO:0000313" key="1">
    <source>
        <dbReference type="EMBL" id="MET6995964.1"/>
    </source>
</evidence>
<evidence type="ECO:0000313" key="2">
    <source>
        <dbReference type="Proteomes" id="UP001549749"/>
    </source>
</evidence>
<accession>A0ABV2SYW0</accession>
<protein>
    <submittedName>
        <fullName evidence="1">DUF4838 domain-containing protein</fullName>
    </submittedName>
</protein>
<dbReference type="PANTHER" id="PTHR47406">
    <property type="entry name" value="COAGULATION FACTOR 5/8 TYPE, C-TERMINAL"/>
    <property type="match status" value="1"/>
</dbReference>
<dbReference type="Proteomes" id="UP001549749">
    <property type="component" value="Unassembled WGS sequence"/>
</dbReference>
<organism evidence="1 2">
    <name type="scientific">Chitinophaga defluvii</name>
    <dbReference type="NCBI Taxonomy" id="3163343"/>
    <lineage>
        <taxon>Bacteria</taxon>
        <taxon>Pseudomonadati</taxon>
        <taxon>Bacteroidota</taxon>
        <taxon>Chitinophagia</taxon>
        <taxon>Chitinophagales</taxon>
        <taxon>Chitinophagaceae</taxon>
        <taxon>Chitinophaga</taxon>
    </lineage>
</organism>
<reference evidence="1 2" key="1">
    <citation type="submission" date="2024-06" db="EMBL/GenBank/DDBJ databases">
        <title>Chitinophaga defluvii sp. nov., isolated from municipal sewage.</title>
        <authorList>
            <person name="Zhang L."/>
        </authorList>
    </citation>
    <scope>NUCLEOTIDE SEQUENCE [LARGE SCALE GENOMIC DNA]</scope>
    <source>
        <strain evidence="1 2">H8</strain>
    </source>
</reference>
<name>A0ABV2SYW0_9BACT</name>
<dbReference type="RefSeq" id="WP_354658611.1">
    <property type="nucleotide sequence ID" value="NZ_JBEXAC010000001.1"/>
</dbReference>
<sequence length="354" mass="41135">MNSRRDFIKKAGLSAILLTQPGLFACSSKGKEEVSDSTPFIKTRKVIIAWEDLTLDWASLAHKAGLTTLGITVAEGVKSSEKWQKFLKDCRKYNIEIEHDQHAMGQLLPRNLFEKNPEMFRMNEKGERVPDYNCCAHSAPALKIIRENVVKDMELNKSTTGRYFFWLDDGGERCFCPLCKDYSDSDQALIIENEIVKALKQEDKRNTLAHLAYQRTIKAPEKVKPEEGIFLQFAPFQRTWNFPITHPTAKREDVDIKNADYIEHLENNLKVFPVETAEVLEYWLDDSLFSDWKKPAVKLPWKKEIFQQDVEAYAKRGIRQIVSFAVYIDQDYANKYQDISFINEYGDFLKHYKP</sequence>
<dbReference type="PANTHER" id="PTHR47406:SF2">
    <property type="entry name" value="ALPHA GLUCURONIDASE N-TERMINAL DOMAIN-CONTAINING PROTEIN"/>
    <property type="match status" value="1"/>
</dbReference>
<dbReference type="EMBL" id="JBEXAC010000001">
    <property type="protein sequence ID" value="MET6995964.1"/>
    <property type="molecule type" value="Genomic_DNA"/>
</dbReference>
<dbReference type="Pfam" id="PF16126">
    <property type="entry name" value="DUF4838"/>
    <property type="match status" value="1"/>
</dbReference>
<gene>
    <name evidence="1" type="ORF">ABR189_01230</name>
</gene>
<dbReference type="InterPro" id="IPR032287">
    <property type="entry name" value="DUF4838"/>
</dbReference>
<comment type="caution">
    <text evidence="1">The sequence shown here is derived from an EMBL/GenBank/DDBJ whole genome shotgun (WGS) entry which is preliminary data.</text>
</comment>
<dbReference type="PROSITE" id="PS51257">
    <property type="entry name" value="PROKAR_LIPOPROTEIN"/>
    <property type="match status" value="1"/>
</dbReference>
<proteinExistence type="predicted"/>
<keyword evidence="2" id="KW-1185">Reference proteome</keyword>